<dbReference type="EMBL" id="JAZHXI010000003">
    <property type="protein sequence ID" value="KAL2073653.1"/>
    <property type="molecule type" value="Genomic_DNA"/>
</dbReference>
<feature type="compositionally biased region" description="Basic and acidic residues" evidence="1">
    <location>
        <begin position="22"/>
        <end position="31"/>
    </location>
</feature>
<sequence length="82" mass="9309">MNLRSYQTRHEPGSKNFKLKLRRTDKPDAKPRHQPNLASRPGDLMGSTSGGLAGSKRQVVWRERKGPWFWFWFCVPGPGSGA</sequence>
<keyword evidence="3" id="KW-1185">Reference proteome</keyword>
<evidence type="ECO:0000256" key="1">
    <source>
        <dbReference type="SAM" id="MobiDB-lite"/>
    </source>
</evidence>
<reference evidence="2 3" key="1">
    <citation type="journal article" date="2024" name="Commun. Biol.">
        <title>Comparative genomic analysis of thermophilic fungi reveals convergent evolutionary adaptations and gene losses.</title>
        <authorList>
            <person name="Steindorff A.S."/>
            <person name="Aguilar-Pontes M.V."/>
            <person name="Robinson A.J."/>
            <person name="Andreopoulos B."/>
            <person name="LaButti K."/>
            <person name="Kuo A."/>
            <person name="Mondo S."/>
            <person name="Riley R."/>
            <person name="Otillar R."/>
            <person name="Haridas S."/>
            <person name="Lipzen A."/>
            <person name="Grimwood J."/>
            <person name="Schmutz J."/>
            <person name="Clum A."/>
            <person name="Reid I.D."/>
            <person name="Moisan M.C."/>
            <person name="Butler G."/>
            <person name="Nguyen T.T.M."/>
            <person name="Dewar K."/>
            <person name="Conant G."/>
            <person name="Drula E."/>
            <person name="Henrissat B."/>
            <person name="Hansel C."/>
            <person name="Singer S."/>
            <person name="Hutchinson M.I."/>
            <person name="de Vries R.P."/>
            <person name="Natvig D.O."/>
            <person name="Powell A.J."/>
            <person name="Tsang A."/>
            <person name="Grigoriev I.V."/>
        </authorList>
    </citation>
    <scope>NUCLEOTIDE SEQUENCE [LARGE SCALE GENOMIC DNA]</scope>
    <source>
        <strain evidence="2 3">CBS 494.80</strain>
    </source>
</reference>
<name>A0ABR4CUJ3_9HELO</name>
<dbReference type="Proteomes" id="UP001595075">
    <property type="component" value="Unassembled WGS sequence"/>
</dbReference>
<feature type="region of interest" description="Disordered" evidence="1">
    <location>
        <begin position="1"/>
        <end position="56"/>
    </location>
</feature>
<feature type="non-terminal residue" evidence="2">
    <location>
        <position position="82"/>
    </location>
</feature>
<organism evidence="2 3">
    <name type="scientific">Oculimacula yallundae</name>
    <dbReference type="NCBI Taxonomy" id="86028"/>
    <lineage>
        <taxon>Eukaryota</taxon>
        <taxon>Fungi</taxon>
        <taxon>Dikarya</taxon>
        <taxon>Ascomycota</taxon>
        <taxon>Pezizomycotina</taxon>
        <taxon>Leotiomycetes</taxon>
        <taxon>Helotiales</taxon>
        <taxon>Ploettnerulaceae</taxon>
        <taxon>Oculimacula</taxon>
    </lineage>
</organism>
<gene>
    <name evidence="2" type="ORF">VTL71DRAFT_10979</name>
</gene>
<proteinExistence type="predicted"/>
<accession>A0ABR4CUJ3</accession>
<protein>
    <submittedName>
        <fullName evidence="2">Uncharacterized protein</fullName>
    </submittedName>
</protein>
<comment type="caution">
    <text evidence="2">The sequence shown here is derived from an EMBL/GenBank/DDBJ whole genome shotgun (WGS) entry which is preliminary data.</text>
</comment>
<evidence type="ECO:0000313" key="2">
    <source>
        <dbReference type="EMBL" id="KAL2073653.1"/>
    </source>
</evidence>
<evidence type="ECO:0000313" key="3">
    <source>
        <dbReference type="Proteomes" id="UP001595075"/>
    </source>
</evidence>